<evidence type="ECO:0000313" key="2">
    <source>
        <dbReference type="Proteomes" id="UP000663193"/>
    </source>
</evidence>
<dbReference type="VEuPathDB" id="FungiDB:JI435_424530"/>
<gene>
    <name evidence="1" type="ORF">JI435_424530</name>
</gene>
<reference evidence="2" key="1">
    <citation type="journal article" date="2021" name="BMC Genomics">
        <title>Chromosome-level genome assembly and manually-curated proteome of model necrotroph Parastagonospora nodorum Sn15 reveals a genome-wide trove of candidate effector homologs, and redundancy of virulence-related functions within an accessory chromosome.</title>
        <authorList>
            <person name="Bertazzoni S."/>
            <person name="Jones D.A.B."/>
            <person name="Phan H.T."/>
            <person name="Tan K.-C."/>
            <person name="Hane J.K."/>
        </authorList>
    </citation>
    <scope>NUCLEOTIDE SEQUENCE [LARGE SCALE GENOMIC DNA]</scope>
    <source>
        <strain evidence="2">SN15 / ATCC MYA-4574 / FGSC 10173)</strain>
    </source>
</reference>
<evidence type="ECO:0000313" key="1">
    <source>
        <dbReference type="EMBL" id="QRD07532.1"/>
    </source>
</evidence>
<organism evidence="1 2">
    <name type="scientific">Phaeosphaeria nodorum (strain SN15 / ATCC MYA-4574 / FGSC 10173)</name>
    <name type="common">Glume blotch fungus</name>
    <name type="synonym">Parastagonospora nodorum</name>
    <dbReference type="NCBI Taxonomy" id="321614"/>
    <lineage>
        <taxon>Eukaryota</taxon>
        <taxon>Fungi</taxon>
        <taxon>Dikarya</taxon>
        <taxon>Ascomycota</taxon>
        <taxon>Pezizomycotina</taxon>
        <taxon>Dothideomycetes</taxon>
        <taxon>Pleosporomycetidae</taxon>
        <taxon>Pleosporales</taxon>
        <taxon>Pleosporineae</taxon>
        <taxon>Phaeosphaeriaceae</taxon>
        <taxon>Parastagonospora</taxon>
    </lineage>
</organism>
<keyword evidence="2" id="KW-1185">Reference proteome</keyword>
<dbReference type="AlphaFoldDB" id="A0A7U2NR95"/>
<proteinExistence type="predicted"/>
<protein>
    <submittedName>
        <fullName evidence="1">Uncharacterized protein</fullName>
    </submittedName>
</protein>
<name>A0A7U2NR95_PHANO</name>
<accession>A0A7U2NR95</accession>
<dbReference type="Proteomes" id="UP000663193">
    <property type="component" value="Chromosome 22"/>
</dbReference>
<sequence length="96" mass="10774">MGMGPRKHYDRSDQMRYELLRDMVHGIRPLSDAGPSGSFSKRPRVESHIHCSMAVHRPATAIRLCVRRPRLADASCDIMANEAEKAGIGRTEKSSR</sequence>
<dbReference type="EMBL" id="CP069044">
    <property type="protein sequence ID" value="QRD07532.1"/>
    <property type="molecule type" value="Genomic_DNA"/>
</dbReference>